<accession>A0A8H3V6L3</accession>
<dbReference type="EMBL" id="WNWS01000080">
    <property type="protein sequence ID" value="KAE9982123.1"/>
    <property type="molecule type" value="Genomic_DNA"/>
</dbReference>
<organism evidence="1 2">
    <name type="scientific">Venturia inaequalis</name>
    <name type="common">Apple scab fungus</name>
    <dbReference type="NCBI Taxonomy" id="5025"/>
    <lineage>
        <taxon>Eukaryota</taxon>
        <taxon>Fungi</taxon>
        <taxon>Dikarya</taxon>
        <taxon>Ascomycota</taxon>
        <taxon>Pezizomycotina</taxon>
        <taxon>Dothideomycetes</taxon>
        <taxon>Pleosporomycetidae</taxon>
        <taxon>Venturiales</taxon>
        <taxon>Venturiaceae</taxon>
        <taxon>Venturia</taxon>
    </lineage>
</organism>
<name>A0A8H3V6L3_VENIN</name>
<evidence type="ECO:0000313" key="1">
    <source>
        <dbReference type="EMBL" id="KAE9982123.1"/>
    </source>
</evidence>
<proteinExistence type="predicted"/>
<evidence type="ECO:0000313" key="2">
    <source>
        <dbReference type="Proteomes" id="UP000447873"/>
    </source>
</evidence>
<reference evidence="1 2" key="1">
    <citation type="submission" date="2018-12" db="EMBL/GenBank/DDBJ databases">
        <title>Venturia inaequalis Genome Resource.</title>
        <authorList>
            <person name="Lichtner F.J."/>
        </authorList>
    </citation>
    <scope>NUCLEOTIDE SEQUENCE [LARGE SCALE GENOMIC DNA]</scope>
    <source>
        <strain evidence="1 2">120213</strain>
    </source>
</reference>
<comment type="caution">
    <text evidence="1">The sequence shown here is derived from an EMBL/GenBank/DDBJ whole genome shotgun (WGS) entry which is preliminary data.</text>
</comment>
<gene>
    <name evidence="1" type="ORF">EG328_011228</name>
</gene>
<dbReference type="AlphaFoldDB" id="A0A8H3V6L3"/>
<dbReference type="Proteomes" id="UP000447873">
    <property type="component" value="Unassembled WGS sequence"/>
</dbReference>
<protein>
    <submittedName>
        <fullName evidence="1">Uncharacterized protein</fullName>
    </submittedName>
</protein>
<sequence length="247" mass="28084">MAPFPTLPREEADPQGKLFKMKSKTACKNDGSRYKEPSSGAKGHRVIATSTITGNYEVIICTITSKGQVPGIEFLPINLPINPTIGSASYWQFPLKLRQSLDQYEPTDLRAPSYLRLEPFKVPLEMLIPLTSSVGGHLTLSRDSIGLLCKKMADLNLIKPFYPEREEEKKRKDQGKKQEEQEKKSKIEAEPLYLEYGYQSLQASIKKAELERQLADPEAYKKECEEAMQWEDWADAMEEHGGFDCDY</sequence>